<keyword evidence="2" id="KW-1185">Reference proteome</keyword>
<proteinExistence type="predicted"/>
<accession>A0ACC2FBV6</accession>
<protein>
    <submittedName>
        <fullName evidence="1">Uncharacterized protein</fullName>
    </submittedName>
</protein>
<evidence type="ECO:0000313" key="2">
    <source>
        <dbReference type="Proteomes" id="UP001157502"/>
    </source>
</evidence>
<name>A0ACC2FBV6_DALPE</name>
<gene>
    <name evidence="1" type="ORF">DPEC_G00313370</name>
</gene>
<evidence type="ECO:0000313" key="1">
    <source>
        <dbReference type="EMBL" id="KAJ7988841.1"/>
    </source>
</evidence>
<dbReference type="Proteomes" id="UP001157502">
    <property type="component" value="Chromosome 30"/>
</dbReference>
<dbReference type="EMBL" id="CM055757">
    <property type="protein sequence ID" value="KAJ7988841.1"/>
    <property type="molecule type" value="Genomic_DNA"/>
</dbReference>
<organism evidence="1 2">
    <name type="scientific">Dallia pectoralis</name>
    <name type="common">Alaska blackfish</name>
    <dbReference type="NCBI Taxonomy" id="75939"/>
    <lineage>
        <taxon>Eukaryota</taxon>
        <taxon>Metazoa</taxon>
        <taxon>Chordata</taxon>
        <taxon>Craniata</taxon>
        <taxon>Vertebrata</taxon>
        <taxon>Euteleostomi</taxon>
        <taxon>Actinopterygii</taxon>
        <taxon>Neopterygii</taxon>
        <taxon>Teleostei</taxon>
        <taxon>Protacanthopterygii</taxon>
        <taxon>Esociformes</taxon>
        <taxon>Umbridae</taxon>
        <taxon>Dallia</taxon>
    </lineage>
</organism>
<sequence length="139" mass="15956">MESNKSNRGAHDRHINWDIKFTSNQGTPPSEPITTRVSCFLEEKEKRKREEEREMDCQCTFVVAARASVRCCDWVPSSCQLQMALQRKARFGEGGCRAPTAVQQLDAEYISPITGADQSARQIEQFFYSTQRDLVYVRD</sequence>
<reference evidence="1" key="1">
    <citation type="submission" date="2021-05" db="EMBL/GenBank/DDBJ databases">
        <authorList>
            <person name="Pan Q."/>
            <person name="Jouanno E."/>
            <person name="Zahm M."/>
            <person name="Klopp C."/>
            <person name="Cabau C."/>
            <person name="Louis A."/>
            <person name="Berthelot C."/>
            <person name="Parey E."/>
            <person name="Roest Crollius H."/>
            <person name="Montfort J."/>
            <person name="Robinson-Rechavi M."/>
            <person name="Bouchez O."/>
            <person name="Lampietro C."/>
            <person name="Lopez Roques C."/>
            <person name="Donnadieu C."/>
            <person name="Postlethwait J."/>
            <person name="Bobe J."/>
            <person name="Dillon D."/>
            <person name="Chandos A."/>
            <person name="von Hippel F."/>
            <person name="Guiguen Y."/>
        </authorList>
    </citation>
    <scope>NUCLEOTIDE SEQUENCE</scope>
    <source>
        <strain evidence="1">YG-Jan2019</strain>
    </source>
</reference>
<comment type="caution">
    <text evidence="1">The sequence shown here is derived from an EMBL/GenBank/DDBJ whole genome shotgun (WGS) entry which is preliminary data.</text>
</comment>